<feature type="domain" description="BTB" evidence="2">
    <location>
        <begin position="46"/>
        <end position="100"/>
    </location>
</feature>
<evidence type="ECO:0000313" key="3">
    <source>
        <dbReference type="EMBL" id="KJA19199.1"/>
    </source>
</evidence>
<dbReference type="PROSITE" id="PS50097">
    <property type="entry name" value="BTB"/>
    <property type="match status" value="1"/>
</dbReference>
<evidence type="ECO:0000256" key="1">
    <source>
        <dbReference type="SAM" id="MobiDB-lite"/>
    </source>
</evidence>
<feature type="compositionally biased region" description="Polar residues" evidence="1">
    <location>
        <begin position="1"/>
        <end position="10"/>
    </location>
</feature>
<dbReference type="InterPro" id="IPR011333">
    <property type="entry name" value="SKP1/BTB/POZ_sf"/>
</dbReference>
<dbReference type="Pfam" id="PF00651">
    <property type="entry name" value="BTB"/>
    <property type="match status" value="1"/>
</dbReference>
<proteinExistence type="predicted"/>
<feature type="region of interest" description="Disordered" evidence="1">
    <location>
        <begin position="1"/>
        <end position="40"/>
    </location>
</feature>
<evidence type="ECO:0000313" key="4">
    <source>
        <dbReference type="Proteomes" id="UP000054270"/>
    </source>
</evidence>
<dbReference type="AlphaFoldDB" id="A0A0D2NK14"/>
<dbReference type="InterPro" id="IPR000210">
    <property type="entry name" value="BTB/POZ_dom"/>
</dbReference>
<reference evidence="4" key="1">
    <citation type="submission" date="2014-04" db="EMBL/GenBank/DDBJ databases">
        <title>Evolutionary Origins and Diversification of the Mycorrhizal Mutualists.</title>
        <authorList>
            <consortium name="DOE Joint Genome Institute"/>
            <consortium name="Mycorrhizal Genomics Consortium"/>
            <person name="Kohler A."/>
            <person name="Kuo A."/>
            <person name="Nagy L.G."/>
            <person name="Floudas D."/>
            <person name="Copeland A."/>
            <person name="Barry K.W."/>
            <person name="Cichocki N."/>
            <person name="Veneault-Fourrey C."/>
            <person name="LaButti K."/>
            <person name="Lindquist E.A."/>
            <person name="Lipzen A."/>
            <person name="Lundell T."/>
            <person name="Morin E."/>
            <person name="Murat C."/>
            <person name="Riley R."/>
            <person name="Ohm R."/>
            <person name="Sun H."/>
            <person name="Tunlid A."/>
            <person name="Henrissat B."/>
            <person name="Grigoriev I.V."/>
            <person name="Hibbett D.S."/>
            <person name="Martin F."/>
        </authorList>
    </citation>
    <scope>NUCLEOTIDE SEQUENCE [LARGE SCALE GENOMIC DNA]</scope>
    <source>
        <strain evidence="4">FD-334 SS-4</strain>
    </source>
</reference>
<dbReference type="Proteomes" id="UP000054270">
    <property type="component" value="Unassembled WGS sequence"/>
</dbReference>
<dbReference type="EMBL" id="KN817580">
    <property type="protein sequence ID" value="KJA19199.1"/>
    <property type="molecule type" value="Genomic_DNA"/>
</dbReference>
<keyword evidence="4" id="KW-1185">Reference proteome</keyword>
<dbReference type="Gene3D" id="3.30.710.10">
    <property type="entry name" value="Potassium Channel Kv1.1, Chain A"/>
    <property type="match status" value="1"/>
</dbReference>
<evidence type="ECO:0000259" key="2">
    <source>
        <dbReference type="PROSITE" id="PS50097"/>
    </source>
</evidence>
<gene>
    <name evidence="3" type="ORF">HYPSUDRAFT_44448</name>
</gene>
<accession>A0A0D2NK14</accession>
<protein>
    <recommendedName>
        <fullName evidence="2">BTB domain-containing protein</fullName>
    </recommendedName>
</protein>
<organism evidence="3 4">
    <name type="scientific">Hypholoma sublateritium (strain FD-334 SS-4)</name>
    <dbReference type="NCBI Taxonomy" id="945553"/>
    <lineage>
        <taxon>Eukaryota</taxon>
        <taxon>Fungi</taxon>
        <taxon>Dikarya</taxon>
        <taxon>Basidiomycota</taxon>
        <taxon>Agaricomycotina</taxon>
        <taxon>Agaricomycetes</taxon>
        <taxon>Agaricomycetidae</taxon>
        <taxon>Agaricales</taxon>
        <taxon>Agaricineae</taxon>
        <taxon>Strophariaceae</taxon>
        <taxon>Hypholoma</taxon>
    </lineage>
</organism>
<name>A0A0D2NK14_HYPSF</name>
<dbReference type="SUPFAM" id="SSF54695">
    <property type="entry name" value="POZ domain"/>
    <property type="match status" value="1"/>
</dbReference>
<sequence>MNCHNNSPAVSSVKRAMKRSRSPNCDTQPEKGIRKSGINDNPATEGDCAILVEHTIFKLQRFLLTENSSVFLELFRHSSGSKLTAFLHLEDDSAEDFAALCWALTIGRPDKRLDRIGVGRLKSIFCMADKYEFTRCRKQSGRYMKRIPRGN</sequence>
<dbReference type="OrthoDB" id="3157337at2759"/>